<dbReference type="Proteomes" id="UP000325684">
    <property type="component" value="Unassembled WGS sequence"/>
</dbReference>
<dbReference type="OrthoDB" id="9811671at2"/>
<proteinExistence type="predicted"/>
<dbReference type="EMBL" id="VCMV01000002">
    <property type="protein sequence ID" value="KAB0269498.1"/>
    <property type="molecule type" value="Genomic_DNA"/>
</dbReference>
<evidence type="ECO:0000313" key="4">
    <source>
        <dbReference type="Proteomes" id="UP000325684"/>
    </source>
</evidence>
<feature type="domain" description="DUF2147" evidence="2">
    <location>
        <begin position="28"/>
        <end position="133"/>
    </location>
</feature>
<dbReference type="InterPro" id="IPR019223">
    <property type="entry name" value="DUF2147"/>
</dbReference>
<feature type="chain" id="PRO_5024280197" evidence="1">
    <location>
        <begin position="21"/>
        <end position="135"/>
    </location>
</feature>
<accession>A0A5N3PIE4</accession>
<organism evidence="3 4">
    <name type="scientific">Microvirga brassicacearum</name>
    <dbReference type="NCBI Taxonomy" id="2580413"/>
    <lineage>
        <taxon>Bacteria</taxon>
        <taxon>Pseudomonadati</taxon>
        <taxon>Pseudomonadota</taxon>
        <taxon>Alphaproteobacteria</taxon>
        <taxon>Hyphomicrobiales</taxon>
        <taxon>Methylobacteriaceae</taxon>
        <taxon>Microvirga</taxon>
    </lineage>
</organism>
<name>A0A5N3PIE4_9HYPH</name>
<comment type="caution">
    <text evidence="3">The sequence shown here is derived from an EMBL/GenBank/DDBJ whole genome shotgun (WGS) entry which is preliminary data.</text>
</comment>
<evidence type="ECO:0000259" key="2">
    <source>
        <dbReference type="Pfam" id="PF09917"/>
    </source>
</evidence>
<dbReference type="AlphaFoldDB" id="A0A5N3PIE4"/>
<gene>
    <name evidence="3" type="ORF">FEZ63_00945</name>
</gene>
<keyword evidence="1" id="KW-0732">Signal</keyword>
<keyword evidence="4" id="KW-1185">Reference proteome</keyword>
<dbReference type="RefSeq" id="WP_150941763.1">
    <property type="nucleotide sequence ID" value="NZ_VCMV01000002.1"/>
</dbReference>
<evidence type="ECO:0000313" key="3">
    <source>
        <dbReference type="EMBL" id="KAB0269498.1"/>
    </source>
</evidence>
<feature type="signal peptide" evidence="1">
    <location>
        <begin position="1"/>
        <end position="20"/>
    </location>
</feature>
<dbReference type="PANTHER" id="PTHR36919:SF2">
    <property type="entry name" value="BLL6627 PROTEIN"/>
    <property type="match status" value="1"/>
</dbReference>
<dbReference type="Gene3D" id="2.40.128.520">
    <property type="match status" value="1"/>
</dbReference>
<reference evidence="3 4" key="1">
    <citation type="journal article" date="2019" name="Microorganisms">
        <title>Genome Insights into the Novel Species Microvirga brassicacearum, a Rapeseed Endophyte with Biotechnological Potential.</title>
        <authorList>
            <person name="Jimenez-Gomez A."/>
            <person name="Saati-Santamaria Z."/>
            <person name="Igual J.M."/>
            <person name="Rivas R."/>
            <person name="Mateos P.F."/>
            <person name="Garcia-Fraile P."/>
        </authorList>
    </citation>
    <scope>NUCLEOTIDE SEQUENCE [LARGE SCALE GENOMIC DNA]</scope>
    <source>
        <strain evidence="3 4">CDVBN77</strain>
    </source>
</reference>
<protein>
    <submittedName>
        <fullName evidence="3">DUF2147 domain-containing protein</fullName>
    </submittedName>
</protein>
<dbReference type="Pfam" id="PF09917">
    <property type="entry name" value="DUF2147"/>
    <property type="match status" value="1"/>
</dbReference>
<sequence length="135" mass="14607">MRFATIMALGAILFATSAPAQQSFDPSGTYVSQSGRTRVRVSRCGAAHCGRIVSVVGETKDVNNPDPAKRGRNLVGLEMMWDVRPARGGYTGQLYNFRDGKIYAGKATFDGDAMKVSGCVLAGLICRTQTWRRAN</sequence>
<evidence type="ECO:0000256" key="1">
    <source>
        <dbReference type="SAM" id="SignalP"/>
    </source>
</evidence>
<dbReference type="PANTHER" id="PTHR36919">
    <property type="entry name" value="BLR1215 PROTEIN"/>
    <property type="match status" value="1"/>
</dbReference>